<proteinExistence type="predicted"/>
<comment type="caution">
    <text evidence="9">The sequence shown here is derived from an EMBL/GenBank/DDBJ whole genome shotgun (WGS) entry which is preliminary data.</text>
</comment>
<reference evidence="9" key="1">
    <citation type="journal article" date="2020" name="bioRxiv">
        <title>Comparative genomics of Chlamydomonas.</title>
        <authorList>
            <person name="Craig R.J."/>
            <person name="Hasan A.R."/>
            <person name="Ness R.W."/>
            <person name="Keightley P.D."/>
        </authorList>
    </citation>
    <scope>NUCLEOTIDE SEQUENCE</scope>
    <source>
        <strain evidence="9">SAG 7.73</strain>
    </source>
</reference>
<evidence type="ECO:0000256" key="1">
    <source>
        <dbReference type="ARBA" id="ARBA00004049"/>
    </source>
</evidence>
<dbReference type="OrthoDB" id="6270329at2759"/>
<feature type="region of interest" description="Disordered" evidence="7">
    <location>
        <begin position="1396"/>
        <end position="1430"/>
    </location>
</feature>
<feature type="region of interest" description="Disordered" evidence="7">
    <location>
        <begin position="902"/>
        <end position="1018"/>
    </location>
</feature>
<feature type="compositionally biased region" description="Low complexity" evidence="7">
    <location>
        <begin position="1183"/>
        <end position="1200"/>
    </location>
</feature>
<feature type="region of interest" description="Disordered" evidence="7">
    <location>
        <begin position="1541"/>
        <end position="1583"/>
    </location>
</feature>
<feature type="domain" description="RWP-RK" evidence="8">
    <location>
        <begin position="1583"/>
        <end position="1669"/>
    </location>
</feature>
<evidence type="ECO:0000313" key="10">
    <source>
        <dbReference type="Proteomes" id="UP000650467"/>
    </source>
</evidence>
<feature type="compositionally biased region" description="Low complexity" evidence="7">
    <location>
        <begin position="984"/>
        <end position="1001"/>
    </location>
</feature>
<evidence type="ECO:0000256" key="3">
    <source>
        <dbReference type="ARBA" id="ARBA00023054"/>
    </source>
</evidence>
<feature type="region of interest" description="Disordered" evidence="7">
    <location>
        <begin position="1812"/>
        <end position="1832"/>
    </location>
</feature>
<dbReference type="GO" id="GO:0003700">
    <property type="term" value="F:DNA-binding transcription factor activity"/>
    <property type="evidence" value="ECO:0007669"/>
    <property type="project" value="InterPro"/>
</dbReference>
<dbReference type="InterPro" id="IPR003035">
    <property type="entry name" value="RWP-RK_dom"/>
</dbReference>
<keyword evidence="2" id="KW-0805">Transcription regulation</keyword>
<feature type="compositionally biased region" description="Low complexity" evidence="7">
    <location>
        <begin position="944"/>
        <end position="956"/>
    </location>
</feature>
<organism evidence="9 10">
    <name type="scientific">Chlamydomonas incerta</name>
    <dbReference type="NCBI Taxonomy" id="51695"/>
    <lineage>
        <taxon>Eukaryota</taxon>
        <taxon>Viridiplantae</taxon>
        <taxon>Chlorophyta</taxon>
        <taxon>core chlorophytes</taxon>
        <taxon>Chlorophyceae</taxon>
        <taxon>CS clade</taxon>
        <taxon>Chlamydomonadales</taxon>
        <taxon>Chlamydomonadaceae</taxon>
        <taxon>Chlamydomonas</taxon>
    </lineage>
</organism>
<feature type="compositionally biased region" description="Low complexity" evidence="7">
    <location>
        <begin position="25"/>
        <end position="50"/>
    </location>
</feature>
<feature type="non-terminal residue" evidence="9">
    <location>
        <position position="1"/>
    </location>
</feature>
<feature type="region of interest" description="Disordered" evidence="7">
    <location>
        <begin position="1714"/>
        <end position="1741"/>
    </location>
</feature>
<feature type="compositionally biased region" description="Pro residues" evidence="7">
    <location>
        <begin position="1823"/>
        <end position="1832"/>
    </location>
</feature>
<name>A0A835W4B7_CHLIN</name>
<feature type="compositionally biased region" description="Low complexity" evidence="7">
    <location>
        <begin position="676"/>
        <end position="690"/>
    </location>
</feature>
<dbReference type="Pfam" id="PF02042">
    <property type="entry name" value="RWP-RK"/>
    <property type="match status" value="1"/>
</dbReference>
<dbReference type="InterPro" id="IPR044607">
    <property type="entry name" value="RKD-like"/>
</dbReference>
<feature type="compositionally biased region" description="Polar residues" evidence="7">
    <location>
        <begin position="1324"/>
        <end position="1340"/>
    </location>
</feature>
<gene>
    <name evidence="9" type="ORF">HXX76_004211</name>
</gene>
<evidence type="ECO:0000256" key="2">
    <source>
        <dbReference type="ARBA" id="ARBA00023015"/>
    </source>
</evidence>
<dbReference type="PROSITE" id="PS51519">
    <property type="entry name" value="RWP_RK"/>
    <property type="match status" value="1"/>
</dbReference>
<keyword evidence="5" id="KW-0804">Transcription</keyword>
<keyword evidence="6" id="KW-0539">Nucleus</keyword>
<feature type="region of interest" description="Disordered" evidence="7">
    <location>
        <begin position="644"/>
        <end position="719"/>
    </location>
</feature>
<evidence type="ECO:0000256" key="4">
    <source>
        <dbReference type="ARBA" id="ARBA00023125"/>
    </source>
</evidence>
<dbReference type="EMBL" id="JAEHOC010000007">
    <property type="protein sequence ID" value="KAG2440097.1"/>
    <property type="molecule type" value="Genomic_DNA"/>
</dbReference>
<keyword evidence="3" id="KW-0175">Coiled coil</keyword>
<feature type="region of interest" description="Disordered" evidence="7">
    <location>
        <begin position="1319"/>
        <end position="1343"/>
    </location>
</feature>
<evidence type="ECO:0000256" key="7">
    <source>
        <dbReference type="SAM" id="MobiDB-lite"/>
    </source>
</evidence>
<keyword evidence="10" id="KW-1185">Reference proteome</keyword>
<feature type="compositionally biased region" description="Gly residues" evidence="7">
    <location>
        <begin position="500"/>
        <end position="513"/>
    </location>
</feature>
<dbReference type="Proteomes" id="UP000650467">
    <property type="component" value="Unassembled WGS sequence"/>
</dbReference>
<feature type="region of interest" description="Disordered" evidence="7">
    <location>
        <begin position="1468"/>
        <end position="1516"/>
    </location>
</feature>
<feature type="region of interest" description="Disordered" evidence="7">
    <location>
        <begin position="1177"/>
        <end position="1202"/>
    </location>
</feature>
<comment type="function">
    <text evidence="1">Putative transcription factor.</text>
</comment>
<protein>
    <recommendedName>
        <fullName evidence="8">RWP-RK domain-containing protein</fullName>
    </recommendedName>
</protein>
<feature type="region of interest" description="Disordered" evidence="7">
    <location>
        <begin position="1"/>
        <end position="169"/>
    </location>
</feature>
<sequence length="1832" mass="181229">MPATSTGCSGSASGQPAGAAGGALSGLPSPSAGVGGTASATAGATGSDAAMEPPPTQPSQAAEGAPSRMSANNQLSDTNPSVDVPPYADGSGTAADGAEGSADVSDEAAGQQAPAVEAVGGIRAAKPVRSKAQQSRGRKPKAAKQQDVGGEGGSESEGEEGGGESRQLGRRVVEYADKIVEEAWAANQLSEVPHTATLDCNELPGIGFKKAGRILATAAVRLLARGEEAQEKGTLHTLLRSAENAGILAQQQGSRPAAGAAAVVGGGAARAGAGHASHAVPASATAAAAAAAAVASMPNVADMDAQMLNACLAAATAAAAAAAGAPSAVPVPQQYGLGQWAVQAAAEIAMKAAAAALQQQQQHASAAAAVARGGAAGRSAGAGPSSAANLLTAAAVGAPDMHHLGSFAFPPSHAGGDVAMCTAAQQQSSAEPPAAPGPLQQMVLEAALLEECPAAGAGGAAIGELPERTLSGPKSSTAEMLQAIFDVMGEPPGASAGGRALPGGSSGGSGPEGGAEARNSDGAAWDFLGQAFESYCGDEAAASESQAPISPPLRHPQQSLLHMPLQHPALAAIAAAEAAGPTGGVRMNGGSITMLDAWVDAQNDEHVDAAVVAAMVADGDDVPRLHETLGPAAGGTAIGAPAGAAGPSISAGQQPALHAQQPALHAPVPGRGGIVSAFAAASPPHHSPGSDAGGPMGPPRRPPICISPPPEDLDPSELRDDFQDLPLTASVFRISNMSIADGPPAPGSARPSVTAFGANPFGNPFGGLGGGGGTPIRLSNALSILRAGSAGCMDMLMSNDFMDALATADPLLAAEVGAAGGGGAGGGRNSNADKFLMSIDALPLVPPLLPSSLIPPGFANALIMTTGDAGAGVSSSWGPAAAAGAAAVRRHHGAEAHAALERVAEEERGDGDDNYDNNTEGAAGRNDDVSQGQGQAPPERWPRRGAAARSAAPRAAALDEEGDEAAAPRREPRAPRPAAGGGRAAQSAGRQQQPQSPQPSRMMTSPMRASPAAPTRTFAEGPSAAAAVAAAGAIIAPPCRAVAGVLGGGTTVVAMDVNMRPPPPHAAAGPSFSAPFGGGGGGRSLSGAGHHGMPATARALFMMDGAGVAGGGSVTFMDRVDQAESMASWRMPPPPPQPQHRHGHHHNAFGDPRYGVSRHQLEDMQRQQLSAPAVLERPGAGGAAISSAGGAAATSGTSAGVSGGGGCGGGGVGGGSGVSSVDQTSGLFAGPAAMLASLTAAAAAAAGSTGIASSAPQPQAHGFGIGTGPSSGSQIYASAASAAAGSGASGMWAEQQRLLQPPVQTHSQAAADMNLQAHRDKTSPLRTASFSRGSVGSSTRSPRRAHLNAAIQAVVKAANASPSPSPLARGSDGWGLRRGGGAAAGFAGGMDSPLAGGAAATGGSSRAGSVAPQLPPLPSLPPLADRGSADEQPDLEMAGAVEGVAPGADEGAQESGLAAAIGAAISGSVGGRETKGGAKAGGRRGGGRGGGHGGAKPRSGGGGVTDIGGGSSDDMDAGAAGLLGGVVKPEAATEEGPFGLAALGRGSRMHSDNDEEAGGGGGGGGAGGGEEDDDGAGFTGSEEVNVVNLRKVTQDGMPRQLTKQSLKDVYHLPINEAAAALNIGVTVLKKYCRKFSIPRWPYRKLNSVNKLMETFDRYKRDALLGGNFTGGEECEVVLQSLAKMKIELYEDPDKDIDERIKKLRQANFKVEYRARQDTTGKQSQQQQQEQEQQLPQDEQQQQQQQLLQQHLQEHFMQQQQQLFMQQQQLLPGALDPMQPGGEGFGMLGGMPPPVMTGIGMLPAPMPPPFLLPPFDPATALPPQFMPPEGPPQ</sequence>
<feature type="compositionally biased region" description="Gly residues" evidence="7">
    <location>
        <begin position="1558"/>
        <end position="1568"/>
    </location>
</feature>
<feature type="compositionally biased region" description="Pro residues" evidence="7">
    <location>
        <begin position="696"/>
        <end position="710"/>
    </location>
</feature>
<dbReference type="PANTHER" id="PTHR46373">
    <property type="entry name" value="PROTEIN RKD4"/>
    <property type="match status" value="1"/>
</dbReference>
<feature type="compositionally biased region" description="Polar residues" evidence="7">
    <location>
        <begin position="69"/>
        <end position="81"/>
    </location>
</feature>
<feature type="region of interest" description="Disordered" evidence="7">
    <location>
        <begin position="489"/>
        <end position="520"/>
    </location>
</feature>
<feature type="compositionally biased region" description="Low complexity" evidence="7">
    <location>
        <begin position="1396"/>
        <end position="1409"/>
    </location>
</feature>
<evidence type="ECO:0000259" key="8">
    <source>
        <dbReference type="PROSITE" id="PS51519"/>
    </source>
</evidence>
<feature type="compositionally biased region" description="Gly residues" evidence="7">
    <location>
        <begin position="1487"/>
        <end position="1511"/>
    </location>
</feature>
<dbReference type="GO" id="GO:0003677">
    <property type="term" value="F:DNA binding"/>
    <property type="evidence" value="ECO:0007669"/>
    <property type="project" value="UniProtKB-KW"/>
</dbReference>
<evidence type="ECO:0000256" key="5">
    <source>
        <dbReference type="ARBA" id="ARBA00023163"/>
    </source>
</evidence>
<dbReference type="PANTHER" id="PTHR46373:SF2">
    <property type="entry name" value="RWP-RK DOMAIN-CONTAINING PROTEIN"/>
    <property type="match status" value="1"/>
</dbReference>
<feature type="compositionally biased region" description="Low complexity" evidence="7">
    <location>
        <begin position="1"/>
        <end position="18"/>
    </location>
</feature>
<keyword evidence="4" id="KW-0238">DNA-binding</keyword>
<evidence type="ECO:0000256" key="6">
    <source>
        <dbReference type="ARBA" id="ARBA00023242"/>
    </source>
</evidence>
<feature type="compositionally biased region" description="Low complexity" evidence="7">
    <location>
        <begin position="644"/>
        <end position="667"/>
    </location>
</feature>
<feature type="compositionally biased region" description="Low complexity" evidence="7">
    <location>
        <begin position="1724"/>
        <end position="1741"/>
    </location>
</feature>
<evidence type="ECO:0000313" key="9">
    <source>
        <dbReference type="EMBL" id="KAG2440097.1"/>
    </source>
</evidence>
<accession>A0A835W4B7</accession>